<evidence type="ECO:0000313" key="2">
    <source>
        <dbReference type="EMBL" id="CAH1785502.1"/>
    </source>
</evidence>
<feature type="region of interest" description="Disordered" evidence="1">
    <location>
        <begin position="1"/>
        <end position="65"/>
    </location>
</feature>
<organism evidence="2 3">
    <name type="scientific">Owenia fusiformis</name>
    <name type="common">Polychaete worm</name>
    <dbReference type="NCBI Taxonomy" id="6347"/>
    <lineage>
        <taxon>Eukaryota</taxon>
        <taxon>Metazoa</taxon>
        <taxon>Spiralia</taxon>
        <taxon>Lophotrochozoa</taxon>
        <taxon>Annelida</taxon>
        <taxon>Polychaeta</taxon>
        <taxon>Sedentaria</taxon>
        <taxon>Canalipalpata</taxon>
        <taxon>Sabellida</taxon>
        <taxon>Oweniida</taxon>
        <taxon>Oweniidae</taxon>
        <taxon>Owenia</taxon>
    </lineage>
</organism>
<keyword evidence="3" id="KW-1185">Reference proteome</keyword>
<evidence type="ECO:0000313" key="3">
    <source>
        <dbReference type="Proteomes" id="UP000749559"/>
    </source>
</evidence>
<dbReference type="Proteomes" id="UP000749559">
    <property type="component" value="Unassembled WGS sequence"/>
</dbReference>
<dbReference type="EMBL" id="CAIIXF020000006">
    <property type="protein sequence ID" value="CAH1785502.1"/>
    <property type="molecule type" value="Genomic_DNA"/>
</dbReference>
<dbReference type="AlphaFoldDB" id="A0A8S4NUH3"/>
<accession>A0A8S4NUH3</accession>
<protein>
    <submittedName>
        <fullName evidence="2">Uncharacterized protein</fullName>
    </submittedName>
</protein>
<evidence type="ECO:0000256" key="1">
    <source>
        <dbReference type="SAM" id="MobiDB-lite"/>
    </source>
</evidence>
<reference evidence="2" key="1">
    <citation type="submission" date="2022-03" db="EMBL/GenBank/DDBJ databases">
        <authorList>
            <person name="Martin C."/>
        </authorList>
    </citation>
    <scope>NUCLEOTIDE SEQUENCE</scope>
</reference>
<comment type="caution">
    <text evidence="2">The sequence shown here is derived from an EMBL/GenBank/DDBJ whole genome shotgun (WGS) entry which is preliminary data.</text>
</comment>
<feature type="compositionally biased region" description="Acidic residues" evidence="1">
    <location>
        <begin position="9"/>
        <end position="20"/>
    </location>
</feature>
<gene>
    <name evidence="2" type="ORF">OFUS_LOCUS11549</name>
</gene>
<sequence length="105" mass="11854">MYSFKDPQIDLDFDDVDGDIDSQNTDPVEQNKNRRKQTLPSTKIKVEPNDSRVSSVSTPVDDKPMKVKQETVIDVRITNGDTVNGKKFDAKFPCILALLKSEPQE</sequence>
<proteinExistence type="predicted"/>
<name>A0A8S4NUH3_OWEFU</name>